<dbReference type="AlphaFoldDB" id="A0A2P6FCR4"/>
<protein>
    <submittedName>
        <fullName evidence="1">Uncharacterized protein</fullName>
    </submittedName>
</protein>
<accession>A0A2P6FCR4</accession>
<reference evidence="1 2" key="1">
    <citation type="journal article" date="2015" name="MBio">
        <title>Genome sequence of the Drosophila melanogaster male-killing Spiroplasma strain MSRO endosymbiont.</title>
        <authorList>
            <person name="Paredes J.C."/>
            <person name="Herren J.K."/>
            <person name="Schupfer F."/>
            <person name="Marin R."/>
            <person name="Claverol S."/>
            <person name="Kuo C.H."/>
            <person name="Lemaitre B."/>
            <person name="Beven L."/>
        </authorList>
    </citation>
    <scope>NUCLEOTIDE SEQUENCE [LARGE SCALE GENOMIC DNA]</scope>
    <source>
        <strain evidence="1 2">MSRO</strain>
    </source>
</reference>
<dbReference type="RefSeq" id="WP_040093348.1">
    <property type="nucleotide sequence ID" value="NZ_CM020866.1"/>
</dbReference>
<dbReference type="Proteomes" id="UP000031565">
    <property type="component" value="Unassembled WGS sequence"/>
</dbReference>
<proteinExistence type="predicted"/>
<evidence type="ECO:0000313" key="1">
    <source>
        <dbReference type="EMBL" id="PQM31237.1"/>
    </source>
</evidence>
<organism evidence="1 2">
    <name type="scientific">Spiroplasma poulsonii</name>
    <dbReference type="NCBI Taxonomy" id="2138"/>
    <lineage>
        <taxon>Bacteria</taxon>
        <taxon>Bacillati</taxon>
        <taxon>Mycoplasmatota</taxon>
        <taxon>Mollicutes</taxon>
        <taxon>Entomoplasmatales</taxon>
        <taxon>Spiroplasmataceae</taxon>
        <taxon>Spiroplasma</taxon>
    </lineage>
</organism>
<sequence>MDVNLIKAKLLELKDVSDSLKTLFKNNNLKIVLEQESSNIVNLQLDAIEIEGYTGQAILRLAVKIKQEVLDDAIQINGVANLNKGANNVYETTTFKKHFKPLLKLYDKPVKFSVDTWTGYLPTLGLPIALSKNQKNILMSALNERYLPTREIVQIRKNGNIQNLRIHWIFSKENKKDKIIDLFPCAWEQPFDQSHFQLDFKYSLKIKYTNNIAF</sequence>
<name>A0A2P6FCR4_9MOLU</name>
<dbReference type="OrthoDB" id="391207at2"/>
<keyword evidence="2" id="KW-1185">Reference proteome</keyword>
<gene>
    <name evidence="1" type="ORF">SMSRO_SF010540</name>
</gene>
<evidence type="ECO:0000313" key="2">
    <source>
        <dbReference type="Proteomes" id="UP000031565"/>
    </source>
</evidence>
<comment type="caution">
    <text evidence="1">The sequence shown here is derived from an EMBL/GenBank/DDBJ whole genome shotgun (WGS) entry which is preliminary data.</text>
</comment>
<dbReference type="EMBL" id="JTLV02000001">
    <property type="protein sequence ID" value="PQM31237.1"/>
    <property type="molecule type" value="Genomic_DNA"/>
</dbReference>